<evidence type="ECO:0000313" key="4">
    <source>
        <dbReference type="Proteomes" id="UP000749471"/>
    </source>
</evidence>
<comment type="caution">
    <text evidence="3">The sequence shown here is derived from an EMBL/GenBank/DDBJ whole genome shotgun (WGS) entry which is preliminary data.</text>
</comment>
<dbReference type="InterPro" id="IPR007380">
    <property type="entry name" value="DUF438"/>
</dbReference>
<dbReference type="Proteomes" id="UP000749471">
    <property type="component" value="Unassembled WGS sequence"/>
</dbReference>
<accession>A0ABS6EAN3</accession>
<sequence>MSELINNREYRQNMLKEVIKELHEGKTVEEVKGKFAKVIEGVSPTEISEMEQQLVKEGLPIEEIQNLCDVHAAVFKGSIEEIHHPEEVPGHPIYTLKKENEAINKYIEERAYPNLEKFKSEDSKENITNLIEDFNLLWDIDKHYSRKENLIFPYLEKYGVTAPPKVMWGVDDDIRSMIKDVKLTLMNYKGNKDEVINKIENTISQIKEMIFKEESILFPMSLDTLTEDEWISIYNESDEIGYAIVAPEVEWKLKRINIEGKEESKGEIEGGYIKFETGILSSKELNHILNSIPGDMTFIDKDDIVKYFSQGKERIFPRTKAVIGRSVQNCHPPASVHIVEKMLEDFKSGKKDNEDFWIKMGNIFVLIRYFAVRDNLGNYLGTLEFTQNIAPIQEIEGEKRLLSK</sequence>
<name>A0ABS6EAN3_9FIRM</name>
<keyword evidence="4" id="KW-1185">Reference proteome</keyword>
<dbReference type="RefSeq" id="WP_216521801.1">
    <property type="nucleotide sequence ID" value="NZ_JAHLPM010000021.1"/>
</dbReference>
<evidence type="ECO:0000313" key="3">
    <source>
        <dbReference type="EMBL" id="MBU5439916.1"/>
    </source>
</evidence>
<reference evidence="3 4" key="1">
    <citation type="submission" date="2021-06" db="EMBL/GenBank/DDBJ databases">
        <authorList>
            <person name="Sun Q."/>
            <person name="Li D."/>
        </authorList>
    </citation>
    <scope>NUCLEOTIDE SEQUENCE [LARGE SCALE GENOMIC DNA]</scope>
    <source>
        <strain evidence="3 4">MSJ-40</strain>
    </source>
</reference>
<protein>
    <submittedName>
        <fullName evidence="3">DUF438 domain-containing protein</fullName>
    </submittedName>
</protein>
<organism evidence="3 4">
    <name type="scientific">Tissierella simiarum</name>
    <dbReference type="NCBI Taxonomy" id="2841534"/>
    <lineage>
        <taxon>Bacteria</taxon>
        <taxon>Bacillati</taxon>
        <taxon>Bacillota</taxon>
        <taxon>Tissierellia</taxon>
        <taxon>Tissierellales</taxon>
        <taxon>Tissierellaceae</taxon>
        <taxon>Tissierella</taxon>
    </lineage>
</organism>
<gene>
    <name evidence="3" type="ORF">KQI42_18040</name>
</gene>
<evidence type="ECO:0000259" key="2">
    <source>
        <dbReference type="Pfam" id="PF04282"/>
    </source>
</evidence>
<dbReference type="Pfam" id="PF04282">
    <property type="entry name" value="DUF438"/>
    <property type="match status" value="1"/>
</dbReference>
<dbReference type="PANTHER" id="PTHR39966">
    <property type="entry name" value="BLL2471 PROTEIN-RELATED"/>
    <property type="match status" value="1"/>
</dbReference>
<dbReference type="Pfam" id="PF01814">
    <property type="entry name" value="Hemerythrin"/>
    <property type="match status" value="1"/>
</dbReference>
<dbReference type="InterPro" id="IPR012312">
    <property type="entry name" value="Hemerythrin-like"/>
</dbReference>
<proteinExistence type="predicted"/>
<dbReference type="PANTHER" id="PTHR39966:SF3">
    <property type="entry name" value="DUF438 DOMAIN-CONTAINING PROTEIN"/>
    <property type="match status" value="1"/>
</dbReference>
<evidence type="ECO:0000259" key="1">
    <source>
        <dbReference type="Pfam" id="PF01814"/>
    </source>
</evidence>
<feature type="domain" description="Hemerythrin-like" evidence="1">
    <location>
        <begin position="91"/>
        <end position="220"/>
    </location>
</feature>
<dbReference type="Pfam" id="PF13596">
    <property type="entry name" value="PAS_10"/>
    <property type="match status" value="1"/>
</dbReference>
<dbReference type="EMBL" id="JAHLPM010000021">
    <property type="protein sequence ID" value="MBU5439916.1"/>
    <property type="molecule type" value="Genomic_DNA"/>
</dbReference>
<feature type="domain" description="DUF438" evidence="2">
    <location>
        <begin position="15"/>
        <end position="81"/>
    </location>
</feature>